<evidence type="ECO:0000256" key="1">
    <source>
        <dbReference type="SAM" id="MobiDB-lite"/>
    </source>
</evidence>
<dbReference type="AlphaFoldDB" id="A0AA88E0K5"/>
<protein>
    <submittedName>
        <fullName evidence="2">Uncharacterized protein</fullName>
    </submittedName>
</protein>
<keyword evidence="3" id="KW-1185">Reference proteome</keyword>
<gene>
    <name evidence="2" type="ORF">TIFTF001_034527</name>
</gene>
<feature type="compositionally biased region" description="Basic and acidic residues" evidence="1">
    <location>
        <begin position="10"/>
        <end position="24"/>
    </location>
</feature>
<dbReference type="Gramene" id="FCD_00035892-RA">
    <property type="protein sequence ID" value="FCD_00035892-RA:cds"/>
    <property type="gene ID" value="FCD_00035892"/>
</dbReference>
<organism evidence="2 3">
    <name type="scientific">Ficus carica</name>
    <name type="common">Common fig</name>
    <dbReference type="NCBI Taxonomy" id="3494"/>
    <lineage>
        <taxon>Eukaryota</taxon>
        <taxon>Viridiplantae</taxon>
        <taxon>Streptophyta</taxon>
        <taxon>Embryophyta</taxon>
        <taxon>Tracheophyta</taxon>
        <taxon>Spermatophyta</taxon>
        <taxon>Magnoliopsida</taxon>
        <taxon>eudicotyledons</taxon>
        <taxon>Gunneridae</taxon>
        <taxon>Pentapetalae</taxon>
        <taxon>rosids</taxon>
        <taxon>fabids</taxon>
        <taxon>Rosales</taxon>
        <taxon>Moraceae</taxon>
        <taxon>Ficeae</taxon>
        <taxon>Ficus</taxon>
    </lineage>
</organism>
<feature type="region of interest" description="Disordered" evidence="1">
    <location>
        <begin position="1"/>
        <end position="53"/>
    </location>
</feature>
<evidence type="ECO:0000313" key="2">
    <source>
        <dbReference type="EMBL" id="GMN65456.1"/>
    </source>
</evidence>
<sequence length="62" mass="6870">MQDASQRQHATSEKSRMPDQEKMQDASPRQDATSEKQIPVSALSVSVLSSSTPSCFKELILF</sequence>
<comment type="caution">
    <text evidence="2">The sequence shown here is derived from an EMBL/GenBank/DDBJ whole genome shotgun (WGS) entry which is preliminary data.</text>
</comment>
<reference evidence="2" key="1">
    <citation type="submission" date="2023-07" db="EMBL/GenBank/DDBJ databases">
        <title>draft genome sequence of fig (Ficus carica).</title>
        <authorList>
            <person name="Takahashi T."/>
            <person name="Nishimura K."/>
        </authorList>
    </citation>
    <scope>NUCLEOTIDE SEQUENCE</scope>
</reference>
<name>A0AA88E0K5_FICCA</name>
<evidence type="ECO:0000313" key="3">
    <source>
        <dbReference type="Proteomes" id="UP001187192"/>
    </source>
</evidence>
<accession>A0AA88E0K5</accession>
<feature type="compositionally biased region" description="Low complexity" evidence="1">
    <location>
        <begin position="40"/>
        <end position="51"/>
    </location>
</feature>
<proteinExistence type="predicted"/>
<dbReference type="EMBL" id="BTGU01000236">
    <property type="protein sequence ID" value="GMN65456.1"/>
    <property type="molecule type" value="Genomic_DNA"/>
</dbReference>
<dbReference type="Proteomes" id="UP001187192">
    <property type="component" value="Unassembled WGS sequence"/>
</dbReference>